<evidence type="ECO:0000256" key="3">
    <source>
        <dbReference type="SAM" id="Coils"/>
    </source>
</evidence>
<dbReference type="GO" id="GO:0006412">
    <property type="term" value="P:translation"/>
    <property type="evidence" value="ECO:0007669"/>
    <property type="project" value="UniProtKB-KW"/>
</dbReference>
<accession>A0A2H0UJ27</accession>
<reference evidence="6" key="1">
    <citation type="submission" date="2017-09" db="EMBL/GenBank/DDBJ databases">
        <title>Depth-based differentiation of microbial function through sediment-hosted aquifers and enrichment of novel symbionts in the deep terrestrial subsurface.</title>
        <authorList>
            <person name="Probst A.J."/>
            <person name="Ladd B."/>
            <person name="Jarett J.K."/>
            <person name="Geller-Mcgrath D.E."/>
            <person name="Sieber C.M.K."/>
            <person name="Emerson J.B."/>
            <person name="Anantharaman K."/>
            <person name="Thomas B.C."/>
            <person name="Malmstrom R."/>
            <person name="Stieglmeier M."/>
            <person name="Klingl A."/>
            <person name="Woyke T."/>
            <person name="Ryan C.M."/>
            <person name="Banfield J.F."/>
        </authorList>
    </citation>
    <scope>NUCLEOTIDE SEQUENCE [LARGE SCALE GENOMIC DNA]</scope>
</reference>
<dbReference type="PANTHER" id="PTHR20982:SF3">
    <property type="entry name" value="MITOCHONDRIAL RIBOSOME RECYCLING FACTOR PSEUDO 1"/>
    <property type="match status" value="1"/>
</dbReference>
<dbReference type="Gene3D" id="3.30.1360.40">
    <property type="match status" value="1"/>
</dbReference>
<keyword evidence="2" id="KW-0648">Protein biosynthesis</keyword>
<dbReference type="AlphaFoldDB" id="A0A2H0UJ27"/>
<dbReference type="InterPro" id="IPR036191">
    <property type="entry name" value="RRF_sf"/>
</dbReference>
<organism evidence="5 6">
    <name type="scientific">Candidatus Kaiserbacteria bacterium CG10_big_fil_rev_8_21_14_0_10_44_10</name>
    <dbReference type="NCBI Taxonomy" id="1974606"/>
    <lineage>
        <taxon>Bacteria</taxon>
        <taxon>Candidatus Kaiseribacteriota</taxon>
    </lineage>
</organism>
<dbReference type="InterPro" id="IPR023584">
    <property type="entry name" value="Ribosome_recyc_fac_dom"/>
</dbReference>
<dbReference type="CDD" id="cd00520">
    <property type="entry name" value="RRF"/>
    <property type="match status" value="1"/>
</dbReference>
<evidence type="ECO:0000313" key="6">
    <source>
        <dbReference type="Proteomes" id="UP000229612"/>
    </source>
</evidence>
<evidence type="ECO:0000313" key="5">
    <source>
        <dbReference type="EMBL" id="PIR85805.1"/>
    </source>
</evidence>
<dbReference type="PANTHER" id="PTHR20982">
    <property type="entry name" value="RIBOSOME RECYCLING FACTOR"/>
    <property type="match status" value="1"/>
</dbReference>
<feature type="domain" description="Ribosome recycling factor" evidence="4">
    <location>
        <begin position="16"/>
        <end position="177"/>
    </location>
</feature>
<keyword evidence="3" id="KW-0175">Coiled coil</keyword>
<gene>
    <name evidence="5" type="ORF">COU14_02275</name>
</gene>
<evidence type="ECO:0000256" key="1">
    <source>
        <dbReference type="ARBA" id="ARBA00005912"/>
    </source>
</evidence>
<dbReference type="GO" id="GO:0043023">
    <property type="term" value="F:ribosomal large subunit binding"/>
    <property type="evidence" value="ECO:0007669"/>
    <property type="project" value="TreeGrafter"/>
</dbReference>
<evidence type="ECO:0000259" key="4">
    <source>
        <dbReference type="Pfam" id="PF01765"/>
    </source>
</evidence>
<comment type="caution">
    <text evidence="5">The sequence shown here is derived from an EMBL/GenBank/DDBJ whole genome shotgun (WGS) entry which is preliminary data.</text>
</comment>
<dbReference type="FunFam" id="3.30.1360.40:FF:000001">
    <property type="entry name" value="Ribosome-recycling factor"/>
    <property type="match status" value="1"/>
</dbReference>
<dbReference type="Pfam" id="PF01765">
    <property type="entry name" value="RRF"/>
    <property type="match status" value="1"/>
</dbReference>
<dbReference type="Gene3D" id="1.10.132.20">
    <property type="entry name" value="Ribosome-recycling factor"/>
    <property type="match status" value="1"/>
</dbReference>
<dbReference type="EMBL" id="PFBG01000025">
    <property type="protein sequence ID" value="PIR85805.1"/>
    <property type="molecule type" value="Genomic_DNA"/>
</dbReference>
<dbReference type="NCBIfam" id="TIGR00496">
    <property type="entry name" value="frr"/>
    <property type="match status" value="1"/>
</dbReference>
<proteinExistence type="inferred from homology"/>
<dbReference type="SUPFAM" id="SSF55194">
    <property type="entry name" value="Ribosome recycling factor, RRF"/>
    <property type="match status" value="1"/>
</dbReference>
<feature type="coiled-coil region" evidence="3">
    <location>
        <begin position="138"/>
        <end position="179"/>
    </location>
</feature>
<dbReference type="Proteomes" id="UP000229612">
    <property type="component" value="Unassembled WGS sequence"/>
</dbReference>
<evidence type="ECO:0000256" key="2">
    <source>
        <dbReference type="ARBA" id="ARBA00022917"/>
    </source>
</evidence>
<protein>
    <submittedName>
        <fullName evidence="5">Ribosome recycling factor</fullName>
    </submittedName>
</protein>
<sequence length="179" mass="19961">MDELNQKLEATTTWLRGEFSGIRTGQATPSILDSVKVDSYGTKVPINQVGSVGIEDARTLRVSPWDTDSVAAIERAILDADLGLGVVTDSSGLRIAFPELTGERRASLIKLAGQKYEEARVRVRSARDDRMKSIESKIKAKEIGEDEARREKDQVQKQIDEANRKLEALYNEKEKEISQ</sequence>
<dbReference type="InterPro" id="IPR002661">
    <property type="entry name" value="Ribosome_recyc_fac"/>
</dbReference>
<comment type="similarity">
    <text evidence="1">Belongs to the RRF family.</text>
</comment>
<name>A0A2H0UJ27_9BACT</name>